<dbReference type="EMBL" id="CP148074">
    <property type="protein sequence ID" value="WXL27728.1"/>
    <property type="molecule type" value="Genomic_DNA"/>
</dbReference>
<dbReference type="Proteomes" id="UP001476583">
    <property type="component" value="Chromosome"/>
</dbReference>
<evidence type="ECO:0000313" key="2">
    <source>
        <dbReference type="Proteomes" id="UP001476583"/>
    </source>
</evidence>
<reference evidence="1 2" key="1">
    <citation type="submission" date="2024-03" db="EMBL/GenBank/DDBJ databases">
        <title>Complete genome of BD2.</title>
        <authorList>
            <person name="Cao G."/>
        </authorList>
    </citation>
    <scope>NUCLEOTIDE SEQUENCE [LARGE SCALE GENOMIC DNA]</scope>
    <source>
        <strain evidence="1 2">BD2</strain>
    </source>
</reference>
<organism evidence="1 2">
    <name type="scientific">Ectopseudomonas mendocina</name>
    <name type="common">Pseudomonas mendocina</name>
    <dbReference type="NCBI Taxonomy" id="300"/>
    <lineage>
        <taxon>Bacteria</taxon>
        <taxon>Pseudomonadati</taxon>
        <taxon>Pseudomonadota</taxon>
        <taxon>Gammaproteobacteria</taxon>
        <taxon>Pseudomonadales</taxon>
        <taxon>Pseudomonadaceae</taxon>
        <taxon>Ectopseudomonas</taxon>
    </lineage>
</organism>
<evidence type="ECO:0000313" key="1">
    <source>
        <dbReference type="EMBL" id="WXL27728.1"/>
    </source>
</evidence>
<sequence length="66" mass="7700">MVARTVIEQFTRLDEFTSLLAAAELNASNNWEIKFTTDISANYQRWRGEMYLSDSQLENLERIANL</sequence>
<keyword evidence="2" id="KW-1185">Reference proteome</keyword>
<name>A0ABZ2RLT3_ECTME</name>
<protein>
    <submittedName>
        <fullName evidence="1">Uncharacterized protein</fullName>
    </submittedName>
</protein>
<accession>A0ABZ2RLT3</accession>
<proteinExistence type="predicted"/>
<gene>
    <name evidence="1" type="ORF">WG219_09875</name>
</gene>